<evidence type="ECO:0000256" key="3">
    <source>
        <dbReference type="ARBA" id="ARBA00022989"/>
    </source>
</evidence>
<feature type="transmembrane region" description="Helical" evidence="5">
    <location>
        <begin position="32"/>
        <end position="52"/>
    </location>
</feature>
<keyword evidence="2 5" id="KW-0812">Transmembrane</keyword>
<organism evidence="7 8">
    <name type="scientific">Christensenella minuta</name>
    <dbReference type="NCBI Taxonomy" id="626937"/>
    <lineage>
        <taxon>Bacteria</taxon>
        <taxon>Bacillati</taxon>
        <taxon>Bacillota</taxon>
        <taxon>Clostridia</taxon>
        <taxon>Christensenellales</taxon>
        <taxon>Christensenellaceae</taxon>
        <taxon>Christensenella</taxon>
    </lineage>
</organism>
<dbReference type="OrthoDB" id="2087430at2"/>
<dbReference type="PANTHER" id="PTHR31247:SF5">
    <property type="entry name" value="DUF4203 DOMAIN-CONTAINING PROTEIN"/>
    <property type="match status" value="1"/>
</dbReference>
<keyword evidence="8" id="KW-1185">Reference proteome</keyword>
<dbReference type="Proteomes" id="UP000070366">
    <property type="component" value="Unassembled WGS sequence"/>
</dbReference>
<evidence type="ECO:0000313" key="8">
    <source>
        <dbReference type="Proteomes" id="UP000070366"/>
    </source>
</evidence>
<feature type="transmembrane region" description="Helical" evidence="5">
    <location>
        <begin position="6"/>
        <end position="25"/>
    </location>
</feature>
<evidence type="ECO:0000256" key="1">
    <source>
        <dbReference type="ARBA" id="ARBA00004141"/>
    </source>
</evidence>
<accession>A0A136Q0Y6</accession>
<dbReference type="InterPro" id="IPR025256">
    <property type="entry name" value="TM7S3/TM198-like_dom"/>
</dbReference>
<dbReference type="PANTHER" id="PTHR31247">
    <property type="entry name" value="TRANSMEMBRANE PROTEIN 198 FAMILY MEMBER"/>
    <property type="match status" value="1"/>
</dbReference>
<evidence type="ECO:0000259" key="6">
    <source>
        <dbReference type="Pfam" id="PF13886"/>
    </source>
</evidence>
<feature type="transmembrane region" description="Helical" evidence="5">
    <location>
        <begin position="137"/>
        <end position="160"/>
    </location>
</feature>
<dbReference type="Pfam" id="PF13886">
    <property type="entry name" value="TM7S3_TM198"/>
    <property type="match status" value="1"/>
</dbReference>
<dbReference type="STRING" id="626937.HMPREF3293_03008"/>
<dbReference type="InterPro" id="IPR040236">
    <property type="entry name" value="TMEM198"/>
</dbReference>
<comment type="caution">
    <text evidence="7">The sequence shown here is derived from an EMBL/GenBank/DDBJ whole genome shotgun (WGS) entry which is preliminary data.</text>
</comment>
<protein>
    <recommendedName>
        <fullName evidence="6">TM7S3/TM198-like domain-containing protein</fullName>
    </recommendedName>
</protein>
<feature type="transmembrane region" description="Helical" evidence="5">
    <location>
        <begin position="186"/>
        <end position="209"/>
    </location>
</feature>
<dbReference type="GO" id="GO:0005886">
    <property type="term" value="C:plasma membrane"/>
    <property type="evidence" value="ECO:0007669"/>
    <property type="project" value="TreeGrafter"/>
</dbReference>
<name>A0A136Q0Y6_9FIRM</name>
<keyword evidence="4 5" id="KW-0472">Membrane</keyword>
<keyword evidence="3 5" id="KW-1133">Transmembrane helix</keyword>
<dbReference type="AlphaFoldDB" id="A0A136Q0Y6"/>
<feature type="domain" description="TM7S3/TM198-like" evidence="6">
    <location>
        <begin position="12"/>
        <end position="207"/>
    </location>
</feature>
<evidence type="ECO:0000256" key="2">
    <source>
        <dbReference type="ARBA" id="ARBA00022692"/>
    </source>
</evidence>
<comment type="subcellular location">
    <subcellularLocation>
        <location evidence="1">Membrane</location>
        <topology evidence="1">Multi-pass membrane protein</topology>
    </subcellularLocation>
</comment>
<sequence length="221" mass="24324">MAGIIPIIILLVMLVLGILYCFWGYKYLKVILFLYAFFMGVYYSYTYLGAYVPAVADWLWLVSLIIGVVFALLAFFFVKFAIFVVGGMVGLMIFDLLKQAFPSTFAGMEPVTLFFIGLGLFVVLGAITLASRRHFVIIFSAIYGGYTIVSTVGIIIGLLFNMDVLSAVTLGNYKQVLASVSVFNQAATWMLILPVAVFAIAGMIAQYKFTAPGTRRGKRTA</sequence>
<feature type="transmembrane region" description="Helical" evidence="5">
    <location>
        <begin position="113"/>
        <end position="130"/>
    </location>
</feature>
<gene>
    <name evidence="7" type="ORF">HMPREF3293_03008</name>
</gene>
<evidence type="ECO:0000313" key="7">
    <source>
        <dbReference type="EMBL" id="KXK64353.1"/>
    </source>
</evidence>
<dbReference type="RefSeq" id="WP_066523167.1">
    <property type="nucleotide sequence ID" value="NZ_CABMOF010000013.1"/>
</dbReference>
<dbReference type="KEGG" id="cmiu:B1H56_08440"/>
<feature type="transmembrane region" description="Helical" evidence="5">
    <location>
        <begin position="58"/>
        <end position="77"/>
    </location>
</feature>
<proteinExistence type="predicted"/>
<evidence type="ECO:0000256" key="5">
    <source>
        <dbReference type="SAM" id="Phobius"/>
    </source>
</evidence>
<reference evidence="7 8" key="1">
    <citation type="submission" date="2016-02" db="EMBL/GenBank/DDBJ databases">
        <authorList>
            <person name="Wen L."/>
            <person name="He K."/>
            <person name="Yang H."/>
        </authorList>
    </citation>
    <scope>NUCLEOTIDE SEQUENCE [LARGE SCALE GENOMIC DNA]</scope>
    <source>
        <strain evidence="7 8">DSM 22607</strain>
    </source>
</reference>
<feature type="transmembrane region" description="Helical" evidence="5">
    <location>
        <begin position="82"/>
        <end position="101"/>
    </location>
</feature>
<evidence type="ECO:0000256" key="4">
    <source>
        <dbReference type="ARBA" id="ARBA00023136"/>
    </source>
</evidence>
<dbReference type="EMBL" id="LSZW01000065">
    <property type="protein sequence ID" value="KXK64353.1"/>
    <property type="molecule type" value="Genomic_DNA"/>
</dbReference>